<proteinExistence type="predicted"/>
<evidence type="ECO:0008006" key="3">
    <source>
        <dbReference type="Google" id="ProtNLM"/>
    </source>
</evidence>
<accession>A0A0F3KUE6</accession>
<comment type="caution">
    <text evidence="1">The sequence shown here is derived from an EMBL/GenBank/DDBJ whole genome shotgun (WGS) entry which is preliminary data.</text>
</comment>
<reference evidence="1 2" key="1">
    <citation type="submission" date="2015-03" db="EMBL/GenBank/DDBJ databases">
        <title>Draft genome sequence of Luteibacter yeojuensis strain SU11.</title>
        <authorList>
            <person name="Sulaiman J."/>
            <person name="Priya K."/>
            <person name="Chan K.-G."/>
        </authorList>
    </citation>
    <scope>NUCLEOTIDE SEQUENCE [LARGE SCALE GENOMIC DNA]</scope>
    <source>
        <strain evidence="1 2">SU11</strain>
    </source>
</reference>
<protein>
    <recommendedName>
        <fullName evidence="3">DUF2188 domain-containing protein</fullName>
    </recommendedName>
</protein>
<dbReference type="PATRIC" id="fig|345309.4.peg.1103"/>
<evidence type="ECO:0000313" key="1">
    <source>
        <dbReference type="EMBL" id="KJV34786.1"/>
    </source>
</evidence>
<dbReference type="RefSeq" id="WP_045829312.1">
    <property type="nucleotide sequence ID" value="NZ_JZRB01000018.1"/>
</dbReference>
<gene>
    <name evidence="1" type="ORF">VI08_09370</name>
</gene>
<dbReference type="Proteomes" id="UP000033651">
    <property type="component" value="Unassembled WGS sequence"/>
</dbReference>
<keyword evidence="2" id="KW-1185">Reference proteome</keyword>
<dbReference type="AlphaFoldDB" id="A0A0F3KUE6"/>
<evidence type="ECO:0000313" key="2">
    <source>
        <dbReference type="Proteomes" id="UP000033651"/>
    </source>
</evidence>
<name>A0A0F3KUE6_9GAMM</name>
<organism evidence="1 2">
    <name type="scientific">Luteibacter yeojuensis</name>
    <dbReference type="NCBI Taxonomy" id="345309"/>
    <lineage>
        <taxon>Bacteria</taxon>
        <taxon>Pseudomonadati</taxon>
        <taxon>Pseudomonadota</taxon>
        <taxon>Gammaproteobacteria</taxon>
        <taxon>Lysobacterales</taxon>
        <taxon>Rhodanobacteraceae</taxon>
        <taxon>Luteibacter</taxon>
    </lineage>
</organism>
<sequence>MTFAANYLTVFVLFPRENGARWRVVLPGGAMASFRRESEAMAHAFEAARAMKNRGRPVKVLRQNRAGTWIEFPQPVM</sequence>
<dbReference type="EMBL" id="JZRB01000018">
    <property type="protein sequence ID" value="KJV34786.1"/>
    <property type="molecule type" value="Genomic_DNA"/>
</dbReference>